<dbReference type="Pfam" id="PF20253">
    <property type="entry name" value="DUF6604"/>
    <property type="match status" value="1"/>
</dbReference>
<dbReference type="Proteomes" id="UP000326289">
    <property type="component" value="Unassembled WGS sequence"/>
</dbReference>
<dbReference type="InterPro" id="IPR046539">
    <property type="entry name" value="DUF6604"/>
</dbReference>
<name>A0A5N6IUW7_9EURO</name>
<reference evidence="3 4" key="1">
    <citation type="submission" date="2019-04" db="EMBL/GenBank/DDBJ databases">
        <title>Fungal friends and foes A comparative genomics study of 23 Aspergillus species from section Flavi.</title>
        <authorList>
            <consortium name="DOE Joint Genome Institute"/>
            <person name="Kjaerbolling I."/>
            <person name="Vesth T.C."/>
            <person name="Frisvad J.C."/>
            <person name="Nybo J.L."/>
            <person name="Theobald S."/>
            <person name="Kildgaard S."/>
            <person name="Petersen T.I."/>
            <person name="Kuo A."/>
            <person name="Sato A."/>
            <person name="Lyhne E.K."/>
            <person name="Kogle M.E."/>
            <person name="Wiebenga A."/>
            <person name="Kun R.S."/>
            <person name="Lubbers R.J."/>
            <person name="Makela M.R."/>
            <person name="Barry K."/>
            <person name="Chovatia M."/>
            <person name="Clum A."/>
            <person name="Daum C."/>
            <person name="Haridas S."/>
            <person name="He G."/>
            <person name="LaButti K."/>
            <person name="Lipzen A."/>
            <person name="Mondo S."/>
            <person name="Pangilinan J."/>
            <person name="Riley R."/>
            <person name="Salamov A."/>
            <person name="Simmons B.A."/>
            <person name="Magnuson J.K."/>
            <person name="Henrissat B."/>
            <person name="Mortensen U.H."/>
            <person name="Larsen T.O."/>
            <person name="De vries R.P."/>
            <person name="Grigoriev I.V."/>
            <person name="Machida M."/>
            <person name="Baker S.E."/>
            <person name="Andersen M.R."/>
        </authorList>
    </citation>
    <scope>NUCLEOTIDE SEQUENCE [LARGE SCALE GENOMIC DNA]</scope>
    <source>
        <strain evidence="3 4">CBS 117635</strain>
    </source>
</reference>
<protein>
    <recommendedName>
        <fullName evidence="2">DUF6604 domain-containing protein</fullName>
    </recommendedName>
</protein>
<dbReference type="PANTHER" id="PTHR38795">
    <property type="entry name" value="DUF6604 DOMAIN-CONTAINING PROTEIN"/>
    <property type="match status" value="1"/>
</dbReference>
<dbReference type="EMBL" id="ML732830">
    <property type="protein sequence ID" value="KAB8270451.1"/>
    <property type="molecule type" value="Genomic_DNA"/>
</dbReference>
<organism evidence="3 4">
    <name type="scientific">Aspergillus minisclerotigenes</name>
    <dbReference type="NCBI Taxonomy" id="656917"/>
    <lineage>
        <taxon>Eukaryota</taxon>
        <taxon>Fungi</taxon>
        <taxon>Dikarya</taxon>
        <taxon>Ascomycota</taxon>
        <taxon>Pezizomycotina</taxon>
        <taxon>Eurotiomycetes</taxon>
        <taxon>Eurotiomycetidae</taxon>
        <taxon>Eurotiales</taxon>
        <taxon>Aspergillaceae</taxon>
        <taxon>Aspergillus</taxon>
        <taxon>Aspergillus subgen. Circumdati</taxon>
    </lineage>
</organism>
<gene>
    <name evidence="3" type="ORF">BDV30DRAFT_215179</name>
</gene>
<keyword evidence="4" id="KW-1185">Reference proteome</keyword>
<feature type="domain" description="DUF6604" evidence="2">
    <location>
        <begin position="12"/>
        <end position="261"/>
    </location>
</feature>
<evidence type="ECO:0000313" key="3">
    <source>
        <dbReference type="EMBL" id="KAB8270451.1"/>
    </source>
</evidence>
<evidence type="ECO:0000313" key="4">
    <source>
        <dbReference type="Proteomes" id="UP000326289"/>
    </source>
</evidence>
<evidence type="ECO:0000256" key="1">
    <source>
        <dbReference type="SAM" id="MobiDB-lite"/>
    </source>
</evidence>
<feature type="region of interest" description="Disordered" evidence="1">
    <location>
        <begin position="42"/>
        <end position="65"/>
    </location>
</feature>
<proteinExistence type="predicted"/>
<dbReference type="AlphaFoldDB" id="A0A5N6IUW7"/>
<sequence length="813" mass="93323">MLSELLTSSYLQYKEDTNAVASWLASTAKRCGYALDQLTQTRKEKPSGRLKGKARKQAKSQKGPATPTYTLAIKDFVTLAEWIAHDHRPPIHVPSSFVTALERAIHTRRRHGDYLAHKSKSAEDSHAYFIGILEHVRETLRPQFPRESLGAGDDDSKKIKINRFEGLEVQEPSKDFLQMRDLPTAVPTSSLGSEANYQAEQMKDLDEAFTAFSLLLDDYHTFRSLIHRTWAGYRNGQYDLVAASLMTNTALDLARRLEDDAKLLFDQFGGPKQMLTAMYLALCSEKGEDQAFREHPGDDMNFRMWEVSSGIFWPVYQVLQSFVPMVDAQHVPQYKPCFYGQYDPTSDRTKMTAREKFTEDKIILTEHLGEFALLCMRVPKMVAEDELTRGLRIAFRTHEIPLALTFATQVYLDIHHVLREDITRGHADLETTARQVSNSIELNFERHKSLRVETWPPSNDLLFKNIQQTIDYWVRHDPLIKAKEKLNRPLSEPFKLWRSYPLFCGLITYHIKIRFQEASVAFVNAWGSLLYTYHLYNAARQEKLLQGEWLDMDLIMGLQDGVFVGDPPRTLEDYLKRFNLSMGYSVSAYAKNKRRISPQASARGPRGLQELAPVAQMFRARYCDGSGQTEWTRADIKKVVSKSEWIDDENGLSESTQGLSLSWNGRKQQASSCSREGDTPRQLNTVELLERLRNALQGETLELSFPYLALHRMCWLLLRKIDERCRQDLQDMFGFEYIEHENQLPFVVGYIFMSATETRQVGSLLKPRKSDQATGKLLAEAASVMEGYIKFCGNFSCRLLETHNIVVGYEDED</sequence>
<evidence type="ECO:0000259" key="2">
    <source>
        <dbReference type="Pfam" id="PF20253"/>
    </source>
</evidence>
<feature type="compositionally biased region" description="Basic residues" evidence="1">
    <location>
        <begin position="48"/>
        <end position="59"/>
    </location>
</feature>
<accession>A0A5N6IUW7</accession>
<dbReference type="PANTHER" id="PTHR38795:SF1">
    <property type="entry name" value="DUF6604 DOMAIN-CONTAINING PROTEIN"/>
    <property type="match status" value="1"/>
</dbReference>